<dbReference type="EMBL" id="OC318007">
    <property type="protein sequence ID" value="CAD7400163.1"/>
    <property type="molecule type" value="Genomic_DNA"/>
</dbReference>
<evidence type="ECO:0000313" key="2">
    <source>
        <dbReference type="EMBL" id="CAD7400163.1"/>
    </source>
</evidence>
<feature type="region of interest" description="Disordered" evidence="1">
    <location>
        <begin position="352"/>
        <end position="377"/>
    </location>
</feature>
<organism evidence="2">
    <name type="scientific">Timema cristinae</name>
    <name type="common">Walking stick</name>
    <dbReference type="NCBI Taxonomy" id="61476"/>
    <lineage>
        <taxon>Eukaryota</taxon>
        <taxon>Metazoa</taxon>
        <taxon>Ecdysozoa</taxon>
        <taxon>Arthropoda</taxon>
        <taxon>Hexapoda</taxon>
        <taxon>Insecta</taxon>
        <taxon>Pterygota</taxon>
        <taxon>Neoptera</taxon>
        <taxon>Polyneoptera</taxon>
        <taxon>Phasmatodea</taxon>
        <taxon>Timematodea</taxon>
        <taxon>Timematoidea</taxon>
        <taxon>Timematidae</taxon>
        <taxon>Timema</taxon>
    </lineage>
</organism>
<proteinExistence type="predicted"/>
<dbReference type="AlphaFoldDB" id="A0A7R9CPL1"/>
<evidence type="ECO:0000256" key="1">
    <source>
        <dbReference type="SAM" id="MobiDB-lite"/>
    </source>
</evidence>
<protein>
    <submittedName>
        <fullName evidence="2">Uncharacterized protein</fullName>
    </submittedName>
</protein>
<feature type="region of interest" description="Disordered" evidence="1">
    <location>
        <begin position="113"/>
        <end position="139"/>
    </location>
</feature>
<feature type="compositionally biased region" description="Basic and acidic residues" evidence="1">
    <location>
        <begin position="354"/>
        <end position="377"/>
    </location>
</feature>
<feature type="compositionally biased region" description="Basic and acidic residues" evidence="1">
    <location>
        <begin position="113"/>
        <end position="123"/>
    </location>
</feature>
<feature type="region of interest" description="Disordered" evidence="1">
    <location>
        <begin position="28"/>
        <end position="48"/>
    </location>
</feature>
<sequence>MTPPQNENNLVEHESDKLDHVTIDTAPCSAQRPAPAHDRASPSAGGLAATSGRHVVALESFHEGIVTRHQVLQRPMNSLACGEVWKLKGETRVTTIQPVSRCKQVELEEVNPHLRGGRVESHLGKNTPSSPDRDSNLDLPVLSSRAQHDERVREVYPTYSFDTYGAKRKKRLTGISTNADDRTGTEGARASRVPTWWTLSNIINSDTTENESTRILTGKVITSSSVVCMNTISRSGDIELWRLSTNTRNDDDDDDDVMIIHKSQELKTKKPLEDQCYEHGQMDCMVECEWVEATHLHFMLSDWCCLGVVNLINTRTEIGPLPGEGQVKLACLGHCTCHAPRGVADTVAPLTSGRENRQTKVEQSNERLDEHASINHL</sequence>
<name>A0A7R9CPL1_TIMCR</name>
<reference evidence="2" key="1">
    <citation type="submission" date="2020-11" db="EMBL/GenBank/DDBJ databases">
        <authorList>
            <person name="Tran Van P."/>
        </authorList>
    </citation>
    <scope>NUCLEOTIDE SEQUENCE</scope>
</reference>
<accession>A0A7R9CPL1</accession>
<gene>
    <name evidence="2" type="ORF">TCEB3V08_LOCUS5365</name>
</gene>